<organism evidence="1 2">
    <name type="scientific">Arthrobotrys conoides</name>
    <dbReference type="NCBI Taxonomy" id="74498"/>
    <lineage>
        <taxon>Eukaryota</taxon>
        <taxon>Fungi</taxon>
        <taxon>Dikarya</taxon>
        <taxon>Ascomycota</taxon>
        <taxon>Pezizomycotina</taxon>
        <taxon>Orbiliomycetes</taxon>
        <taxon>Orbiliales</taxon>
        <taxon>Orbiliaceae</taxon>
        <taxon>Arthrobotrys</taxon>
    </lineage>
</organism>
<protein>
    <submittedName>
        <fullName evidence="1">Uncharacterized protein</fullName>
    </submittedName>
</protein>
<dbReference type="Proteomes" id="UP001307849">
    <property type="component" value="Unassembled WGS sequence"/>
</dbReference>
<gene>
    <name evidence="1" type="ORF">TWF506_002446</name>
</gene>
<name>A0AAN8NF18_9PEZI</name>
<sequence length="258" mass="28669">MDNIFKTQHFTSTPSAITTVLLSSILFLQVLISPATAVAITPYVKPPLQPRSIGSLIRTDLRSDVNPALSRRCRLGLYYIQTRNDQDLGSNQNDRVPDWEGVVINSGWGLGTLLLWGYVTSPAPMQDSTCLNIKTDIEPALAEKVDAYYIAGWCSFSQERHRSVGSDSPFWFQRVQKKVKSFLCVQDLPVISAPSCKLTWGNGGDQRPVYNEIDMANGVNLTISMEYRYNANEGTGLRFCETVSVHPLFQDVGVILSS</sequence>
<proteinExistence type="predicted"/>
<evidence type="ECO:0000313" key="2">
    <source>
        <dbReference type="Proteomes" id="UP001307849"/>
    </source>
</evidence>
<accession>A0AAN8NF18</accession>
<dbReference type="AlphaFoldDB" id="A0AAN8NF18"/>
<dbReference type="EMBL" id="JAVHJM010000010">
    <property type="protein sequence ID" value="KAK6504241.1"/>
    <property type="molecule type" value="Genomic_DNA"/>
</dbReference>
<reference evidence="1 2" key="1">
    <citation type="submission" date="2019-10" db="EMBL/GenBank/DDBJ databases">
        <authorList>
            <person name="Palmer J.M."/>
        </authorList>
    </citation>
    <scope>NUCLEOTIDE SEQUENCE [LARGE SCALE GENOMIC DNA]</scope>
    <source>
        <strain evidence="1 2">TWF506</strain>
    </source>
</reference>
<evidence type="ECO:0000313" key="1">
    <source>
        <dbReference type="EMBL" id="KAK6504241.1"/>
    </source>
</evidence>
<comment type="caution">
    <text evidence="1">The sequence shown here is derived from an EMBL/GenBank/DDBJ whole genome shotgun (WGS) entry which is preliminary data.</text>
</comment>
<keyword evidence="2" id="KW-1185">Reference proteome</keyword>